<evidence type="ECO:0000313" key="1">
    <source>
        <dbReference type="EMBL" id="KAI4352359.1"/>
    </source>
</evidence>
<comment type="caution">
    <text evidence="1">The sequence shown here is derived from an EMBL/GenBank/DDBJ whole genome shotgun (WGS) entry which is preliminary data.</text>
</comment>
<sequence>MARIDKGPAVGIDLGTTYSCVGAWKNNGVEIIINELGQRTTPSFVAFKDSKWLIGDAAKNQAAMNSTNTIFDAKRLIGRRFSDPIVQADVEGWPFKVIASADDKPKIVVTCGNEKKQFYAEEISSMVLIKMREIAEAKLGKIVKNAVVTVPAYFNDSQRQATKDAGTIAGLNILRIINEPTAAAIAYGLDKKDIFDGERNVFIFDLGGGTFDVSLLKINGDTFKVLATNGDTHLGGEDFDSKLVNHFVREFRRKYNRDISGNARALRRLRTACERAKRELSSVDETAIQIDSLYNGIDFVTTITRARFEELNMELFMKCMEPVEMCLSDAKVDKNSVHDVVIVGGSTRIPKIQQLLQDFFDGKELCKSINPDEAVAFGAAVLAAKLTCQGNEEVKNMSLLDVTPLSLGTDIEGDIMSVVIPRNTTVPSKREKIYFTTCDDQTEMSIPVFEGERKVASANNLLGDFTLSGVTPAPRHVSKVKVAFDIDANGILKVSAVEISTNNKKEITIMNDKGRLTKEEIDKIIREAEKFKAEDDAHKKKVDAKNALENYAYKMKNAINDEKISSKFSPKDKKNIEDAIEDAMKWFDANQLAEADEYKYTMKELGSICQPILVKLFQDEDGVDSDEDHDAPRSGSSRGCSTAKRLAGFLLRATVAAVMGDIPGMVSSLTSQNQV</sequence>
<evidence type="ECO:0000313" key="2">
    <source>
        <dbReference type="Proteomes" id="UP000828941"/>
    </source>
</evidence>
<name>A0ACB9PWI5_BAUVA</name>
<protein>
    <submittedName>
        <fullName evidence="1">Uncharacterized protein</fullName>
    </submittedName>
</protein>
<gene>
    <name evidence="1" type="ORF">L6164_006620</name>
</gene>
<accession>A0ACB9PWI5</accession>
<proteinExistence type="predicted"/>
<dbReference type="EMBL" id="CM039428">
    <property type="protein sequence ID" value="KAI4352359.1"/>
    <property type="molecule type" value="Genomic_DNA"/>
</dbReference>
<organism evidence="1 2">
    <name type="scientific">Bauhinia variegata</name>
    <name type="common">Purple orchid tree</name>
    <name type="synonym">Phanera variegata</name>
    <dbReference type="NCBI Taxonomy" id="167791"/>
    <lineage>
        <taxon>Eukaryota</taxon>
        <taxon>Viridiplantae</taxon>
        <taxon>Streptophyta</taxon>
        <taxon>Embryophyta</taxon>
        <taxon>Tracheophyta</taxon>
        <taxon>Spermatophyta</taxon>
        <taxon>Magnoliopsida</taxon>
        <taxon>eudicotyledons</taxon>
        <taxon>Gunneridae</taxon>
        <taxon>Pentapetalae</taxon>
        <taxon>rosids</taxon>
        <taxon>fabids</taxon>
        <taxon>Fabales</taxon>
        <taxon>Fabaceae</taxon>
        <taxon>Cercidoideae</taxon>
        <taxon>Cercideae</taxon>
        <taxon>Bauhiniinae</taxon>
        <taxon>Bauhinia</taxon>
    </lineage>
</organism>
<keyword evidence="2" id="KW-1185">Reference proteome</keyword>
<dbReference type="Proteomes" id="UP000828941">
    <property type="component" value="Chromosome 3"/>
</dbReference>
<reference evidence="1 2" key="1">
    <citation type="journal article" date="2022" name="DNA Res.">
        <title>Chromosomal-level genome assembly of the orchid tree Bauhinia variegata (Leguminosae; Cercidoideae) supports the allotetraploid origin hypothesis of Bauhinia.</title>
        <authorList>
            <person name="Zhong Y."/>
            <person name="Chen Y."/>
            <person name="Zheng D."/>
            <person name="Pang J."/>
            <person name="Liu Y."/>
            <person name="Luo S."/>
            <person name="Meng S."/>
            <person name="Qian L."/>
            <person name="Wei D."/>
            <person name="Dai S."/>
            <person name="Zhou R."/>
        </authorList>
    </citation>
    <scope>NUCLEOTIDE SEQUENCE [LARGE SCALE GENOMIC DNA]</scope>
    <source>
        <strain evidence="1">BV-YZ2020</strain>
    </source>
</reference>